<dbReference type="OrthoDB" id="3808065at2"/>
<evidence type="ECO:0000256" key="2">
    <source>
        <dbReference type="ARBA" id="ARBA00023125"/>
    </source>
</evidence>
<dbReference type="GO" id="GO:0003700">
    <property type="term" value="F:DNA-binding transcription factor activity"/>
    <property type="evidence" value="ECO:0007669"/>
    <property type="project" value="InterPro"/>
</dbReference>
<dbReference type="AlphaFoldDB" id="A0A4R4ZRI7"/>
<dbReference type="EMBL" id="SMKX01000022">
    <property type="protein sequence ID" value="TDD60694.1"/>
    <property type="molecule type" value="Genomic_DNA"/>
</dbReference>
<keyword evidence="2" id="KW-0238">DNA-binding</keyword>
<accession>A0A4R4ZRI7</accession>
<name>A0A4R4ZRI7_9ACTN</name>
<gene>
    <name evidence="5" type="ORF">E1263_10210</name>
</gene>
<dbReference type="Gene3D" id="1.10.10.10">
    <property type="entry name" value="Winged helix-like DNA-binding domain superfamily/Winged helix DNA-binding domain"/>
    <property type="match status" value="1"/>
</dbReference>
<dbReference type="PANTHER" id="PTHR43132">
    <property type="entry name" value="ARSENICAL RESISTANCE OPERON REPRESSOR ARSR-RELATED"/>
    <property type="match status" value="1"/>
</dbReference>
<dbReference type="Proteomes" id="UP000295124">
    <property type="component" value="Unassembled WGS sequence"/>
</dbReference>
<feature type="domain" description="HTH arsR-type" evidence="4">
    <location>
        <begin position="248"/>
        <end position="320"/>
    </location>
</feature>
<evidence type="ECO:0000313" key="5">
    <source>
        <dbReference type="EMBL" id="TDD60694.1"/>
    </source>
</evidence>
<dbReference type="InterPro" id="IPR001845">
    <property type="entry name" value="HTH_ArsR_DNA-bd_dom"/>
</dbReference>
<dbReference type="PANTHER" id="PTHR43132:SF8">
    <property type="entry name" value="HTH-TYPE TRANSCRIPTIONAL REGULATOR KMTR"/>
    <property type="match status" value="1"/>
</dbReference>
<evidence type="ECO:0000313" key="6">
    <source>
        <dbReference type="Proteomes" id="UP000295124"/>
    </source>
</evidence>
<dbReference type="SUPFAM" id="SSF46785">
    <property type="entry name" value="Winged helix' DNA-binding domain"/>
    <property type="match status" value="1"/>
</dbReference>
<dbReference type="SMART" id="SM00418">
    <property type="entry name" value="HTH_ARSR"/>
    <property type="match status" value="1"/>
</dbReference>
<dbReference type="InterPro" id="IPR011991">
    <property type="entry name" value="ArsR-like_HTH"/>
</dbReference>
<protein>
    <submittedName>
        <fullName evidence="5">ArsR family transcriptional regulator</fullName>
    </submittedName>
</protein>
<keyword evidence="1" id="KW-0805">Transcription regulation</keyword>
<dbReference type="InterPro" id="IPR036388">
    <property type="entry name" value="WH-like_DNA-bd_sf"/>
</dbReference>
<reference evidence="5 6" key="1">
    <citation type="submission" date="2019-03" db="EMBL/GenBank/DDBJ databases">
        <title>Draft genome sequences of novel Actinobacteria.</title>
        <authorList>
            <person name="Sahin N."/>
            <person name="Ay H."/>
            <person name="Saygin H."/>
        </authorList>
    </citation>
    <scope>NUCLEOTIDE SEQUENCE [LARGE SCALE GENOMIC DNA]</scope>
    <source>
        <strain evidence="5 6">JCM 13523</strain>
    </source>
</reference>
<keyword evidence="3" id="KW-0804">Transcription</keyword>
<sequence>MIRIHFTAADVGRVTFLPEPEPLRQAALAARALGPGQTSAAARRWRRVAASRVRPAMGPLFKLISPTGQFPGFLTPQVDRAGLESAIECLLETPADLIRAELQPHLPAEIHPYMRALLRGQADARRALGGAVREFHRLVLGPSAIDLGRTHAADLAIRSRTVLTGGTEELLATLHPTVAWQDGFLSFPMPFEYDVKLAGRGLRLCPSPFVSECLIFDEPGVVPLLIYPAVALPAVDSDERDSADALAELLGRTRAAVLRTLAAPAGTSQLARRLNISTASASEHARVLRIAGLLTTDRSRGTAHHSLTPVAVQLLLSMDC</sequence>
<dbReference type="GO" id="GO:0003677">
    <property type="term" value="F:DNA binding"/>
    <property type="evidence" value="ECO:0007669"/>
    <property type="project" value="UniProtKB-KW"/>
</dbReference>
<dbReference type="InterPro" id="IPR036390">
    <property type="entry name" value="WH_DNA-bd_sf"/>
</dbReference>
<dbReference type="InterPro" id="IPR051011">
    <property type="entry name" value="Metal_resp_trans_reg"/>
</dbReference>
<evidence type="ECO:0000256" key="3">
    <source>
        <dbReference type="ARBA" id="ARBA00023163"/>
    </source>
</evidence>
<comment type="caution">
    <text evidence="5">The sequence shown here is derived from an EMBL/GenBank/DDBJ whole genome shotgun (WGS) entry which is preliminary data.</text>
</comment>
<dbReference type="CDD" id="cd00090">
    <property type="entry name" value="HTH_ARSR"/>
    <property type="match status" value="1"/>
</dbReference>
<organism evidence="5 6">
    <name type="scientific">Kribbella antibiotica</name>
    <dbReference type="NCBI Taxonomy" id="190195"/>
    <lineage>
        <taxon>Bacteria</taxon>
        <taxon>Bacillati</taxon>
        <taxon>Actinomycetota</taxon>
        <taxon>Actinomycetes</taxon>
        <taxon>Propionibacteriales</taxon>
        <taxon>Kribbellaceae</taxon>
        <taxon>Kribbella</taxon>
    </lineage>
</organism>
<keyword evidence="6" id="KW-1185">Reference proteome</keyword>
<evidence type="ECO:0000256" key="1">
    <source>
        <dbReference type="ARBA" id="ARBA00023015"/>
    </source>
</evidence>
<proteinExistence type="predicted"/>
<evidence type="ECO:0000259" key="4">
    <source>
        <dbReference type="SMART" id="SM00418"/>
    </source>
</evidence>